<evidence type="ECO:0000313" key="8">
    <source>
        <dbReference type="Proteomes" id="UP000724672"/>
    </source>
</evidence>
<feature type="domain" description="RNA polymerase sigma-70 region 2" evidence="5">
    <location>
        <begin position="15"/>
        <end position="77"/>
    </location>
</feature>
<organism evidence="7 8">
    <name type="scientific">Anaeromonas frigoriresistens</name>
    <dbReference type="NCBI Taxonomy" id="2683708"/>
    <lineage>
        <taxon>Bacteria</taxon>
        <taxon>Bacillati</taxon>
        <taxon>Bacillota</taxon>
        <taxon>Tissierellia</taxon>
        <taxon>Tissierellales</taxon>
        <taxon>Thermohalobacteraceae</taxon>
        <taxon>Anaeromonas</taxon>
    </lineage>
</organism>
<evidence type="ECO:0000256" key="3">
    <source>
        <dbReference type="ARBA" id="ARBA00023082"/>
    </source>
</evidence>
<evidence type="ECO:0000259" key="6">
    <source>
        <dbReference type="Pfam" id="PF08281"/>
    </source>
</evidence>
<dbReference type="InterPro" id="IPR039425">
    <property type="entry name" value="RNA_pol_sigma-70-like"/>
</dbReference>
<comment type="similarity">
    <text evidence="1">Belongs to the sigma-70 factor family. ECF subfamily.</text>
</comment>
<dbReference type="SUPFAM" id="SSF88659">
    <property type="entry name" value="Sigma3 and sigma4 domains of RNA polymerase sigma factors"/>
    <property type="match status" value="1"/>
</dbReference>
<dbReference type="Pfam" id="PF04542">
    <property type="entry name" value="Sigma70_r2"/>
    <property type="match status" value="1"/>
</dbReference>
<reference evidence="7" key="1">
    <citation type="submission" date="2019-12" db="EMBL/GenBank/DDBJ databases">
        <title>Clostridiaceae gen. nov. sp. nov., isolated from sediment in Xinjiang, China.</title>
        <authorList>
            <person name="Zhang R."/>
        </authorList>
    </citation>
    <scope>NUCLEOTIDE SEQUENCE</scope>
    <source>
        <strain evidence="7">D2Q-11</strain>
    </source>
</reference>
<keyword evidence="2" id="KW-0805">Transcription regulation</keyword>
<dbReference type="GO" id="GO:0016987">
    <property type="term" value="F:sigma factor activity"/>
    <property type="evidence" value="ECO:0007669"/>
    <property type="project" value="UniProtKB-KW"/>
</dbReference>
<dbReference type="NCBIfam" id="TIGR02937">
    <property type="entry name" value="sigma70-ECF"/>
    <property type="match status" value="1"/>
</dbReference>
<dbReference type="InterPro" id="IPR013325">
    <property type="entry name" value="RNA_pol_sigma_r2"/>
</dbReference>
<name>A0A942Z633_9FIRM</name>
<dbReference type="InterPro" id="IPR036388">
    <property type="entry name" value="WH-like_DNA-bd_sf"/>
</dbReference>
<dbReference type="PANTHER" id="PTHR43133">
    <property type="entry name" value="RNA POLYMERASE ECF-TYPE SIGMA FACTO"/>
    <property type="match status" value="1"/>
</dbReference>
<dbReference type="Proteomes" id="UP000724672">
    <property type="component" value="Unassembled WGS sequence"/>
</dbReference>
<feature type="domain" description="RNA polymerase sigma factor 70 region 4 type 2" evidence="6">
    <location>
        <begin position="100"/>
        <end position="149"/>
    </location>
</feature>
<dbReference type="EMBL" id="WSFT01000028">
    <property type="protein sequence ID" value="MBS4538071.1"/>
    <property type="molecule type" value="Genomic_DNA"/>
</dbReference>
<gene>
    <name evidence="7" type="ORF">GOQ27_06335</name>
</gene>
<proteinExistence type="inferred from homology"/>
<evidence type="ECO:0000313" key="7">
    <source>
        <dbReference type="EMBL" id="MBS4538071.1"/>
    </source>
</evidence>
<evidence type="ECO:0000259" key="5">
    <source>
        <dbReference type="Pfam" id="PF04542"/>
    </source>
</evidence>
<dbReference type="GO" id="GO:0006352">
    <property type="term" value="P:DNA-templated transcription initiation"/>
    <property type="evidence" value="ECO:0007669"/>
    <property type="project" value="InterPro"/>
</dbReference>
<dbReference type="CDD" id="cd06171">
    <property type="entry name" value="Sigma70_r4"/>
    <property type="match status" value="1"/>
</dbReference>
<evidence type="ECO:0000256" key="2">
    <source>
        <dbReference type="ARBA" id="ARBA00023015"/>
    </source>
</evidence>
<dbReference type="PANTHER" id="PTHR43133:SF51">
    <property type="entry name" value="RNA POLYMERASE SIGMA FACTOR"/>
    <property type="match status" value="1"/>
</dbReference>
<protein>
    <submittedName>
        <fullName evidence="7">Sigma-70 family RNA polymerase sigma factor</fullName>
    </submittedName>
</protein>
<dbReference type="SUPFAM" id="SSF88946">
    <property type="entry name" value="Sigma2 domain of RNA polymerase sigma factors"/>
    <property type="match status" value="1"/>
</dbReference>
<evidence type="ECO:0000256" key="1">
    <source>
        <dbReference type="ARBA" id="ARBA00010641"/>
    </source>
</evidence>
<keyword evidence="4" id="KW-0804">Transcription</keyword>
<dbReference type="Gene3D" id="1.10.1740.10">
    <property type="match status" value="1"/>
</dbReference>
<keyword evidence="8" id="KW-1185">Reference proteome</keyword>
<evidence type="ECO:0000256" key="4">
    <source>
        <dbReference type="ARBA" id="ARBA00023163"/>
    </source>
</evidence>
<sequence>MGIKKIESEFYKILKENKEQLYRIAYSYLGDKDEALDAIQETAYKGYKNLHKLKKKEYMKTWTIRILINYCINRKKKMERKVELYKEFEDGNINFQKDLEVHDLVDRLRPKYREIIILKYFEGLTISEISNILNTPEGTVKTRLSRGLNSLRDGINIGGDVNEI</sequence>
<dbReference type="Gene3D" id="1.10.10.10">
    <property type="entry name" value="Winged helix-like DNA-binding domain superfamily/Winged helix DNA-binding domain"/>
    <property type="match status" value="1"/>
</dbReference>
<dbReference type="InterPro" id="IPR013324">
    <property type="entry name" value="RNA_pol_sigma_r3/r4-like"/>
</dbReference>
<keyword evidence="3" id="KW-0731">Sigma factor</keyword>
<dbReference type="InterPro" id="IPR014284">
    <property type="entry name" value="RNA_pol_sigma-70_dom"/>
</dbReference>
<accession>A0A942Z633</accession>
<dbReference type="RefSeq" id="WP_203365996.1">
    <property type="nucleotide sequence ID" value="NZ_WSFT01000028.1"/>
</dbReference>
<dbReference type="AlphaFoldDB" id="A0A942Z633"/>
<dbReference type="GO" id="GO:0003677">
    <property type="term" value="F:DNA binding"/>
    <property type="evidence" value="ECO:0007669"/>
    <property type="project" value="InterPro"/>
</dbReference>
<comment type="caution">
    <text evidence="7">The sequence shown here is derived from an EMBL/GenBank/DDBJ whole genome shotgun (WGS) entry which is preliminary data.</text>
</comment>
<dbReference type="InterPro" id="IPR013249">
    <property type="entry name" value="RNA_pol_sigma70_r4_t2"/>
</dbReference>
<dbReference type="InterPro" id="IPR007627">
    <property type="entry name" value="RNA_pol_sigma70_r2"/>
</dbReference>
<dbReference type="Pfam" id="PF08281">
    <property type="entry name" value="Sigma70_r4_2"/>
    <property type="match status" value="1"/>
</dbReference>